<feature type="binding site" description="via carbamate group" evidence="9">
    <location>
        <position position="113"/>
    </location>
    <ligand>
        <name>Zn(2+)</name>
        <dbReference type="ChEBI" id="CHEBI:29105"/>
        <label>1</label>
    </ligand>
</feature>
<dbReference type="RefSeq" id="WP_299217043.1">
    <property type="nucleotide sequence ID" value="NZ_JBDGHN010000002.1"/>
</dbReference>
<dbReference type="PROSITE" id="PS00483">
    <property type="entry name" value="DIHYDROOROTASE_2"/>
    <property type="match status" value="1"/>
</dbReference>
<protein>
    <recommendedName>
        <fullName evidence="4 9">Dihydroorotase</fullName>
        <shortName evidence="9">DHOase</shortName>
        <ecNumber evidence="4 9">3.5.2.3</ecNumber>
    </recommendedName>
</protein>
<dbReference type="InterPro" id="IPR032466">
    <property type="entry name" value="Metal_Hydrolase"/>
</dbReference>
<dbReference type="Pfam" id="PF01979">
    <property type="entry name" value="Amidohydro_1"/>
    <property type="match status" value="1"/>
</dbReference>
<comment type="caution">
    <text evidence="12">The sequence shown here is derived from an EMBL/GenBank/DDBJ whole genome shotgun (WGS) entry which is preliminary data.</text>
</comment>
<feature type="binding site" evidence="9">
    <location>
        <position position="261"/>
    </location>
    <ligand>
        <name>Zn(2+)</name>
        <dbReference type="ChEBI" id="CHEBI:29105"/>
        <label>1</label>
    </ligand>
</feature>
<comment type="similarity">
    <text evidence="3 9 10">Belongs to the metallo-dependent hydrolases superfamily. DHOase family. Class II DHOase subfamily.</text>
</comment>
<dbReference type="HAMAP" id="MF_00219">
    <property type="entry name" value="PyrC_classII"/>
    <property type="match status" value="1"/>
</dbReference>
<feature type="binding site" evidence="9">
    <location>
        <position position="233"/>
    </location>
    <ligand>
        <name>substrate</name>
    </ligand>
</feature>
<feature type="binding site" evidence="9">
    <location>
        <begin position="22"/>
        <end position="24"/>
    </location>
    <ligand>
        <name>substrate</name>
    </ligand>
</feature>
<keyword evidence="5 9" id="KW-0479">Metal-binding</keyword>
<dbReference type="Gene3D" id="3.20.20.140">
    <property type="entry name" value="Metal-dependent hydrolases"/>
    <property type="match status" value="1"/>
</dbReference>
<dbReference type="CDD" id="cd01294">
    <property type="entry name" value="DHOase"/>
    <property type="match status" value="1"/>
</dbReference>
<keyword evidence="7 9" id="KW-0862">Zinc</keyword>
<feature type="binding site" evidence="9">
    <location>
        <position position="150"/>
    </location>
    <ligand>
        <name>Zn(2+)</name>
        <dbReference type="ChEBI" id="CHEBI:29105"/>
        <label>2</label>
    </ligand>
</feature>
<dbReference type="InterPro" id="IPR004721">
    <property type="entry name" value="DHOdimr"/>
</dbReference>
<evidence type="ECO:0000313" key="13">
    <source>
        <dbReference type="Proteomes" id="UP001461960"/>
    </source>
</evidence>
<evidence type="ECO:0000256" key="6">
    <source>
        <dbReference type="ARBA" id="ARBA00022801"/>
    </source>
</evidence>
<comment type="function">
    <text evidence="1 9">Catalyzes the reversible cyclization of carbamoyl aspartate to dihydroorotate.</text>
</comment>
<evidence type="ECO:0000256" key="4">
    <source>
        <dbReference type="ARBA" id="ARBA00012860"/>
    </source>
</evidence>
<proteinExistence type="inferred from homology"/>
<dbReference type="EMBL" id="JBDGHN010000002">
    <property type="protein sequence ID" value="MEN2750407.1"/>
    <property type="molecule type" value="Genomic_DNA"/>
</dbReference>
<comment type="pathway">
    <text evidence="2 9 10">Pyrimidine metabolism; UMP biosynthesis via de novo pathway; (S)-dihydroorotate from bicarbonate: step 3/3.</text>
</comment>
<evidence type="ECO:0000259" key="11">
    <source>
        <dbReference type="Pfam" id="PF01979"/>
    </source>
</evidence>
<dbReference type="PANTHER" id="PTHR43137:SF1">
    <property type="entry name" value="DIHYDROOROTASE"/>
    <property type="match status" value="1"/>
</dbReference>
<keyword evidence="8 9" id="KW-0665">Pyrimidine biosynthesis</keyword>
<evidence type="ECO:0000256" key="2">
    <source>
        <dbReference type="ARBA" id="ARBA00004880"/>
    </source>
</evidence>
<comment type="catalytic activity">
    <reaction evidence="9 10">
        <text>(S)-dihydroorotate + H2O = N-carbamoyl-L-aspartate + H(+)</text>
        <dbReference type="Rhea" id="RHEA:24296"/>
        <dbReference type="ChEBI" id="CHEBI:15377"/>
        <dbReference type="ChEBI" id="CHEBI:15378"/>
        <dbReference type="ChEBI" id="CHEBI:30864"/>
        <dbReference type="ChEBI" id="CHEBI:32814"/>
        <dbReference type="EC" id="3.5.2.3"/>
    </reaction>
</comment>
<feature type="modified residue" description="N6-carboxylysine" evidence="9">
    <location>
        <position position="113"/>
    </location>
</feature>
<evidence type="ECO:0000256" key="8">
    <source>
        <dbReference type="ARBA" id="ARBA00022975"/>
    </source>
</evidence>
<feature type="binding site" evidence="9">
    <location>
        <position position="150"/>
    </location>
    <ligand>
        <name>substrate</name>
    </ligand>
</feature>
<dbReference type="InterPro" id="IPR006680">
    <property type="entry name" value="Amidohydro-rel"/>
</dbReference>
<comment type="cofactor">
    <cofactor evidence="9 10">
        <name>Zn(2+)</name>
        <dbReference type="ChEBI" id="CHEBI:29105"/>
    </cofactor>
    <text evidence="9 10">Binds 2 Zn(2+) ions per subunit.</text>
</comment>
<reference evidence="12 13" key="1">
    <citation type="submission" date="2024-05" db="EMBL/GenBank/DDBJ databases">
        <authorList>
            <person name="Kim H.-Y."/>
            <person name="Kim E."/>
            <person name="Cai Y."/>
            <person name="Yang S.-M."/>
            <person name="Lee W."/>
        </authorList>
    </citation>
    <scope>NUCLEOTIDE SEQUENCE [LARGE SCALE GENOMIC DNA]</scope>
    <source>
        <strain evidence="12 13">FBL11</strain>
    </source>
</reference>
<accession>A0ABU9X7R4</accession>
<name>A0ABU9X7R4_9GAMM</name>
<feature type="active site" evidence="9">
    <location>
        <position position="261"/>
    </location>
</feature>
<feature type="binding site" evidence="9">
    <location>
        <position position="277"/>
    </location>
    <ligand>
        <name>substrate</name>
    </ligand>
</feature>
<feature type="binding site" evidence="9">
    <location>
        <position position="20"/>
    </location>
    <ligand>
        <name>Zn(2+)</name>
        <dbReference type="ChEBI" id="CHEBI:29105"/>
        <label>1</label>
    </ligand>
</feature>
<gene>
    <name evidence="9 12" type="primary">pyrC</name>
    <name evidence="12" type="ORF">AAIR29_02045</name>
</gene>
<dbReference type="PANTHER" id="PTHR43137">
    <property type="entry name" value="DIHYDROOROTASE"/>
    <property type="match status" value="1"/>
</dbReference>
<dbReference type="PIRSF" id="PIRSF001237">
    <property type="entry name" value="DHOdimr"/>
    <property type="match status" value="1"/>
</dbReference>
<feature type="binding site" evidence="9">
    <location>
        <position position="265"/>
    </location>
    <ligand>
        <name>substrate</name>
    </ligand>
</feature>
<sequence length="359" mass="39506">MTQITDSIKELTILQPDDWHIHLRDDDALATTVKHAAASFNRVICMPNLAPPVKNVDDARAYRERILQHLQASDLEAGRKAAFDPRMTLYLTNQTTPKDIELAAQSGIVQAVKLYPAGATTNSADGVTDINACVDVFEAMEKYNLPLLLHGEVTHDHVDIFDREKRFLEEVLAQIIAKFPTLRIVMEHITTSDAADFVLAQGNQVAATITPQHLMFNRNHLLLSGIKPHFYCLPILKRKQHQEVLLNVATSGSPKFFLGTDSAPHATDKKEAACGCAGCYSSSIALPLYATAFDSIGKIDKLEGFASRFGAQFYGLPVNENTVTLTNNPMQVPAGYPYFDGQTLTPLMAGETLPWSIKA</sequence>
<evidence type="ECO:0000313" key="12">
    <source>
        <dbReference type="EMBL" id="MEN2750407.1"/>
    </source>
</evidence>
<feature type="binding site" evidence="9">
    <location>
        <position position="188"/>
    </location>
    <ligand>
        <name>Zn(2+)</name>
        <dbReference type="ChEBI" id="CHEBI:29105"/>
        <label>2</label>
    </ligand>
</feature>
<dbReference type="InterPro" id="IPR002195">
    <property type="entry name" value="Dihydroorotase_CS"/>
</dbReference>
<comment type="subunit">
    <text evidence="9">Homodimer.</text>
</comment>
<keyword evidence="13" id="KW-1185">Reference proteome</keyword>
<feature type="binding site" evidence="9">
    <location>
        <position position="22"/>
    </location>
    <ligand>
        <name>Zn(2+)</name>
        <dbReference type="ChEBI" id="CHEBI:29105"/>
        <label>1</label>
    </ligand>
</feature>
<evidence type="ECO:0000256" key="10">
    <source>
        <dbReference type="RuleBase" id="RU003440"/>
    </source>
</evidence>
<evidence type="ECO:0000256" key="5">
    <source>
        <dbReference type="ARBA" id="ARBA00022723"/>
    </source>
</evidence>
<dbReference type="SUPFAM" id="SSF51556">
    <property type="entry name" value="Metallo-dependent hydrolases"/>
    <property type="match status" value="1"/>
</dbReference>
<dbReference type="EC" id="3.5.2.3" evidence="4 9"/>
<keyword evidence="6 9" id="KW-0378">Hydrolase</keyword>
<dbReference type="Proteomes" id="UP001461960">
    <property type="component" value="Unassembled WGS sequence"/>
</dbReference>
<evidence type="ECO:0000256" key="1">
    <source>
        <dbReference type="ARBA" id="ARBA00002368"/>
    </source>
</evidence>
<dbReference type="NCBIfam" id="TIGR00856">
    <property type="entry name" value="pyrC_dimer"/>
    <property type="match status" value="1"/>
</dbReference>
<evidence type="ECO:0000256" key="9">
    <source>
        <dbReference type="HAMAP-Rule" id="MF_00219"/>
    </source>
</evidence>
<feature type="binding site" evidence="9">
    <location>
        <position position="48"/>
    </location>
    <ligand>
        <name>substrate</name>
    </ligand>
</feature>
<evidence type="ECO:0000256" key="7">
    <source>
        <dbReference type="ARBA" id="ARBA00022833"/>
    </source>
</evidence>
<feature type="binding site" description="via carbamate group" evidence="9">
    <location>
        <position position="113"/>
    </location>
    <ligand>
        <name>Zn(2+)</name>
        <dbReference type="ChEBI" id="CHEBI:29105"/>
        <label>2</label>
    </ligand>
</feature>
<dbReference type="GO" id="GO:0004151">
    <property type="term" value="F:dihydroorotase activity"/>
    <property type="evidence" value="ECO:0007669"/>
    <property type="project" value="UniProtKB-EC"/>
</dbReference>
<feature type="domain" description="Amidohydrolase-related" evidence="11">
    <location>
        <begin position="18"/>
        <end position="316"/>
    </location>
</feature>
<organism evidence="12 13">
    <name type="scientific">Psychrobacter saeujeotis</name>
    <dbReference type="NCBI Taxonomy" id="3143436"/>
    <lineage>
        <taxon>Bacteria</taxon>
        <taxon>Pseudomonadati</taxon>
        <taxon>Pseudomonadota</taxon>
        <taxon>Gammaproteobacteria</taxon>
        <taxon>Moraxellales</taxon>
        <taxon>Moraxellaceae</taxon>
        <taxon>Psychrobacter</taxon>
    </lineage>
</organism>
<evidence type="ECO:0000256" key="3">
    <source>
        <dbReference type="ARBA" id="ARBA00005631"/>
    </source>
</evidence>